<dbReference type="Proteomes" id="UP000176863">
    <property type="component" value="Unassembled WGS sequence"/>
</dbReference>
<gene>
    <name evidence="1" type="ORF">A2851_01055</name>
</gene>
<dbReference type="AlphaFoldDB" id="A0A1F6CYI9"/>
<reference evidence="1 2" key="1">
    <citation type="journal article" date="2016" name="Nat. Commun.">
        <title>Thousands of microbial genomes shed light on interconnected biogeochemical processes in an aquifer system.</title>
        <authorList>
            <person name="Anantharaman K."/>
            <person name="Brown C.T."/>
            <person name="Hug L.A."/>
            <person name="Sharon I."/>
            <person name="Castelle C.J."/>
            <person name="Probst A.J."/>
            <person name="Thomas B.C."/>
            <person name="Singh A."/>
            <person name="Wilkins M.J."/>
            <person name="Karaoz U."/>
            <person name="Brodie E.L."/>
            <person name="Williams K.H."/>
            <person name="Hubbard S.S."/>
            <person name="Banfield J.F."/>
        </authorList>
    </citation>
    <scope>NUCLEOTIDE SEQUENCE [LARGE SCALE GENOMIC DNA]</scope>
</reference>
<sequence>MIERRDRLELVSAARCVSNQLHTLKPTKEANRPELLKNAPIRGFFAFTFTRVILLNTRWSDEELKKHGECARNALSFIGVMTVEDIVGKKKVTQRTVIPGEKGKNPLTLEQIAFAPGMTADAAALTIDLLMALGHTVKSEPGSWKPPPSDDERGHALLSALGIAA</sequence>
<evidence type="ECO:0000313" key="1">
    <source>
        <dbReference type="EMBL" id="OGG54239.1"/>
    </source>
</evidence>
<evidence type="ECO:0000313" key="2">
    <source>
        <dbReference type="Proteomes" id="UP000176863"/>
    </source>
</evidence>
<accession>A0A1F6CYI9</accession>
<name>A0A1F6CYI9_9BACT</name>
<comment type="caution">
    <text evidence="1">The sequence shown here is derived from an EMBL/GenBank/DDBJ whole genome shotgun (WGS) entry which is preliminary data.</text>
</comment>
<dbReference type="EMBL" id="MFKT01000001">
    <property type="protein sequence ID" value="OGG54239.1"/>
    <property type="molecule type" value="Genomic_DNA"/>
</dbReference>
<protein>
    <submittedName>
        <fullName evidence="1">Uncharacterized protein</fullName>
    </submittedName>
</protein>
<dbReference type="STRING" id="1798480.A2851_01055"/>
<proteinExistence type="predicted"/>
<organism evidence="1 2">
    <name type="scientific">Candidatus Kaiserbacteria bacterium RIFCSPHIGHO2_01_FULL_53_29</name>
    <dbReference type="NCBI Taxonomy" id="1798480"/>
    <lineage>
        <taxon>Bacteria</taxon>
        <taxon>Candidatus Kaiseribacteriota</taxon>
    </lineage>
</organism>